<sequence length="37" mass="4145">VEKSEGLNKMIENIGEAFIDKILKNKKIINSGNQTNL</sequence>
<dbReference type="AlphaFoldDB" id="A0A0F9AAI4"/>
<gene>
    <name evidence="1" type="ORF">LCGC14_2873190</name>
</gene>
<accession>A0A0F9AAI4</accession>
<protein>
    <submittedName>
        <fullName evidence="1">Uncharacterized protein</fullName>
    </submittedName>
</protein>
<reference evidence="1" key="1">
    <citation type="journal article" date="2015" name="Nature">
        <title>Complex archaea that bridge the gap between prokaryotes and eukaryotes.</title>
        <authorList>
            <person name="Spang A."/>
            <person name="Saw J.H."/>
            <person name="Jorgensen S.L."/>
            <person name="Zaremba-Niedzwiedzka K."/>
            <person name="Martijn J."/>
            <person name="Lind A.E."/>
            <person name="van Eijk R."/>
            <person name="Schleper C."/>
            <person name="Guy L."/>
            <person name="Ettema T.J."/>
        </authorList>
    </citation>
    <scope>NUCLEOTIDE SEQUENCE</scope>
</reference>
<dbReference type="EMBL" id="LAZR01055839">
    <property type="protein sequence ID" value="KKK75489.1"/>
    <property type="molecule type" value="Genomic_DNA"/>
</dbReference>
<name>A0A0F9AAI4_9ZZZZ</name>
<comment type="caution">
    <text evidence="1">The sequence shown here is derived from an EMBL/GenBank/DDBJ whole genome shotgun (WGS) entry which is preliminary data.</text>
</comment>
<evidence type="ECO:0000313" key="1">
    <source>
        <dbReference type="EMBL" id="KKK75489.1"/>
    </source>
</evidence>
<proteinExistence type="predicted"/>
<organism evidence="1">
    <name type="scientific">marine sediment metagenome</name>
    <dbReference type="NCBI Taxonomy" id="412755"/>
    <lineage>
        <taxon>unclassified sequences</taxon>
        <taxon>metagenomes</taxon>
        <taxon>ecological metagenomes</taxon>
    </lineage>
</organism>
<feature type="non-terminal residue" evidence="1">
    <location>
        <position position="1"/>
    </location>
</feature>